<sequence>MATKAKVSNMNGEMIVRTMDAAPTTSRTAATTIRRRACTPRSRMPIALNMREMRETARPAAAMPCALSLTERGIMPRTMRLAPTDATDNRTARWVRRPTSARSPTGSTRPYAASSDPVIMRVPLKT</sequence>
<reference evidence="2 3" key="1">
    <citation type="journal article" date="2019" name="Int. J. Syst. Evol. Microbiol.">
        <title>The Global Catalogue of Microorganisms (GCM) 10K type strain sequencing project: providing services to taxonomists for standard genome sequencing and annotation.</title>
        <authorList>
            <consortium name="The Broad Institute Genomics Platform"/>
            <consortium name="The Broad Institute Genome Sequencing Center for Infectious Disease"/>
            <person name="Wu L."/>
            <person name="Ma J."/>
        </authorList>
    </citation>
    <scope>NUCLEOTIDE SEQUENCE [LARGE SCALE GENOMIC DNA]</scope>
    <source>
        <strain evidence="2 3">JCM 14900</strain>
    </source>
</reference>
<dbReference type="Proteomes" id="UP001501343">
    <property type="component" value="Unassembled WGS sequence"/>
</dbReference>
<protein>
    <submittedName>
        <fullName evidence="2">Uncharacterized protein</fullName>
    </submittedName>
</protein>
<keyword evidence="3" id="KW-1185">Reference proteome</keyword>
<comment type="caution">
    <text evidence="2">The sequence shown here is derived from an EMBL/GenBank/DDBJ whole genome shotgun (WGS) entry which is preliminary data.</text>
</comment>
<organism evidence="2 3">
    <name type="scientific">Microbacterium aoyamense</name>
    <dbReference type="NCBI Taxonomy" id="344166"/>
    <lineage>
        <taxon>Bacteria</taxon>
        <taxon>Bacillati</taxon>
        <taxon>Actinomycetota</taxon>
        <taxon>Actinomycetes</taxon>
        <taxon>Micrococcales</taxon>
        <taxon>Microbacteriaceae</taxon>
        <taxon>Microbacterium</taxon>
    </lineage>
</organism>
<name>A0ABN2PFU5_9MICO</name>
<evidence type="ECO:0000313" key="2">
    <source>
        <dbReference type="EMBL" id="GAA1920045.1"/>
    </source>
</evidence>
<gene>
    <name evidence="2" type="ORF">GCM10009775_10810</name>
</gene>
<feature type="region of interest" description="Disordered" evidence="1">
    <location>
        <begin position="83"/>
        <end position="116"/>
    </location>
</feature>
<evidence type="ECO:0000313" key="3">
    <source>
        <dbReference type="Proteomes" id="UP001501343"/>
    </source>
</evidence>
<proteinExistence type="predicted"/>
<accession>A0ABN2PFU5</accession>
<evidence type="ECO:0000256" key="1">
    <source>
        <dbReference type="SAM" id="MobiDB-lite"/>
    </source>
</evidence>
<dbReference type="EMBL" id="BAAAOF010000002">
    <property type="protein sequence ID" value="GAA1920045.1"/>
    <property type="molecule type" value="Genomic_DNA"/>
</dbReference>